<dbReference type="GO" id="GO:0003746">
    <property type="term" value="F:translation elongation factor activity"/>
    <property type="evidence" value="ECO:0007669"/>
    <property type="project" value="UniProtKB-KW"/>
</dbReference>
<protein>
    <submittedName>
        <fullName evidence="2">Transcription elongation factor GreAB</fullName>
    </submittedName>
</protein>
<evidence type="ECO:0000313" key="2">
    <source>
        <dbReference type="EMBL" id="RDC54098.1"/>
    </source>
</evidence>
<reference evidence="2 3" key="1">
    <citation type="submission" date="2018-07" db="EMBL/GenBank/DDBJ databases">
        <title>Pedobacter sp. nov., isolated from soil.</title>
        <authorList>
            <person name="Zhou L.Y."/>
            <person name="Du Z.J."/>
        </authorList>
    </citation>
    <scope>NUCLEOTIDE SEQUENCE [LARGE SCALE GENOMIC DNA]</scope>
    <source>
        <strain evidence="2 3">JDX94</strain>
    </source>
</reference>
<sequence length="128" mass="14357">MNLNEKNPVIIPEEDYNLLKPHFSKLKQPEAEMSLSAELSRAVIIKNEAFPPHAIRLNSRVWITEEQTGQVMELSIVLPQYANIKEKKISVLTPIAAALIGFRKGETVKWKVPGGLKVFKITEVVAPV</sequence>
<dbReference type="SUPFAM" id="SSF54534">
    <property type="entry name" value="FKBP-like"/>
    <property type="match status" value="1"/>
</dbReference>
<dbReference type="EMBL" id="QPKV01000018">
    <property type="protein sequence ID" value="RDC54098.1"/>
    <property type="molecule type" value="Genomic_DNA"/>
</dbReference>
<dbReference type="InterPro" id="IPR036953">
    <property type="entry name" value="GreA/GreB_C_sf"/>
</dbReference>
<gene>
    <name evidence="2" type="ORF">DU508_23385</name>
</gene>
<name>A0A369PVF2_9SPHI</name>
<comment type="caution">
    <text evidence="2">The sequence shown here is derived from an EMBL/GenBank/DDBJ whole genome shotgun (WGS) entry which is preliminary data.</text>
</comment>
<dbReference type="GO" id="GO:0070063">
    <property type="term" value="F:RNA polymerase binding"/>
    <property type="evidence" value="ECO:0007669"/>
    <property type="project" value="InterPro"/>
</dbReference>
<dbReference type="GO" id="GO:0006354">
    <property type="term" value="P:DNA-templated transcription elongation"/>
    <property type="evidence" value="ECO:0007669"/>
    <property type="project" value="TreeGrafter"/>
</dbReference>
<keyword evidence="2" id="KW-0251">Elongation factor</keyword>
<dbReference type="InterPro" id="IPR023459">
    <property type="entry name" value="Tscrpt_elong_fac_GreA/B_fam"/>
</dbReference>
<keyword evidence="3" id="KW-1185">Reference proteome</keyword>
<dbReference type="AlphaFoldDB" id="A0A369PVF2"/>
<dbReference type="InterPro" id="IPR001437">
    <property type="entry name" value="Tscrpt_elong_fac_GreA/B_C"/>
</dbReference>
<keyword evidence="2" id="KW-0648">Protein biosynthesis</keyword>
<dbReference type="Gene3D" id="3.10.50.30">
    <property type="entry name" value="Transcription elongation factor, GreA/GreB, C-terminal domain"/>
    <property type="match status" value="1"/>
</dbReference>
<dbReference type="OrthoDB" id="192847at2"/>
<proteinExistence type="predicted"/>
<dbReference type="Pfam" id="PF01272">
    <property type="entry name" value="GreA_GreB"/>
    <property type="match status" value="1"/>
</dbReference>
<dbReference type="GO" id="GO:0032784">
    <property type="term" value="P:regulation of DNA-templated transcription elongation"/>
    <property type="evidence" value="ECO:0007669"/>
    <property type="project" value="InterPro"/>
</dbReference>
<dbReference type="PANTHER" id="PTHR30437:SF5">
    <property type="entry name" value="REGULATOR OF NUCLEOSIDE DIPHOSPHATE KINASE"/>
    <property type="match status" value="1"/>
</dbReference>
<evidence type="ECO:0000313" key="3">
    <source>
        <dbReference type="Proteomes" id="UP000253961"/>
    </source>
</evidence>
<accession>A0A369PVF2</accession>
<evidence type="ECO:0000259" key="1">
    <source>
        <dbReference type="Pfam" id="PF01272"/>
    </source>
</evidence>
<feature type="domain" description="Transcription elongation factor GreA/GreB C-terminal" evidence="1">
    <location>
        <begin position="54"/>
        <end position="124"/>
    </location>
</feature>
<dbReference type="Proteomes" id="UP000253961">
    <property type="component" value="Unassembled WGS sequence"/>
</dbReference>
<dbReference type="GO" id="GO:0003677">
    <property type="term" value="F:DNA binding"/>
    <property type="evidence" value="ECO:0007669"/>
    <property type="project" value="InterPro"/>
</dbReference>
<organism evidence="2 3">
    <name type="scientific">Pedobacter chinensis</name>
    <dbReference type="NCBI Taxonomy" id="2282421"/>
    <lineage>
        <taxon>Bacteria</taxon>
        <taxon>Pseudomonadati</taxon>
        <taxon>Bacteroidota</taxon>
        <taxon>Sphingobacteriia</taxon>
        <taxon>Sphingobacteriales</taxon>
        <taxon>Sphingobacteriaceae</taxon>
        <taxon>Pedobacter</taxon>
    </lineage>
</organism>
<dbReference type="PANTHER" id="PTHR30437">
    <property type="entry name" value="TRANSCRIPTION ELONGATION FACTOR GREA"/>
    <property type="match status" value="1"/>
</dbReference>
<dbReference type="RefSeq" id="WP_115405090.1">
    <property type="nucleotide sequence ID" value="NZ_QPKV01000018.1"/>
</dbReference>